<dbReference type="Proteomes" id="UP000603708">
    <property type="component" value="Unassembled WGS sequence"/>
</dbReference>
<dbReference type="Pfam" id="PF13581">
    <property type="entry name" value="HATPase_c_2"/>
    <property type="match status" value="1"/>
</dbReference>
<reference evidence="3" key="1">
    <citation type="journal article" date="2014" name="Int. J. Syst. Evol. Microbiol.">
        <title>Complete genome sequence of Corynebacterium casei LMG S-19264T (=DSM 44701T), isolated from a smear-ripened cheese.</title>
        <authorList>
            <consortium name="US DOE Joint Genome Institute (JGI-PGF)"/>
            <person name="Walter F."/>
            <person name="Albersmeier A."/>
            <person name="Kalinowski J."/>
            <person name="Ruckert C."/>
        </authorList>
    </citation>
    <scope>NUCLEOTIDE SEQUENCE</scope>
    <source>
        <strain evidence="3">JCM 5069</strain>
    </source>
</reference>
<dbReference type="Gene3D" id="3.30.565.10">
    <property type="entry name" value="Histidine kinase-like ATPase, C-terminal domain"/>
    <property type="match status" value="1"/>
</dbReference>
<organism evidence="3 4">
    <name type="scientific">Streptomyces sulfonofaciens</name>
    <dbReference type="NCBI Taxonomy" id="68272"/>
    <lineage>
        <taxon>Bacteria</taxon>
        <taxon>Bacillati</taxon>
        <taxon>Actinomycetota</taxon>
        <taxon>Actinomycetes</taxon>
        <taxon>Kitasatosporales</taxon>
        <taxon>Streptomycetaceae</taxon>
        <taxon>Streptomyces</taxon>
    </lineage>
</organism>
<comment type="caution">
    <text evidence="3">The sequence shown here is derived from an EMBL/GenBank/DDBJ whole genome shotgun (WGS) entry which is preliminary data.</text>
</comment>
<keyword evidence="4" id="KW-1185">Reference proteome</keyword>
<dbReference type="InterPro" id="IPR036890">
    <property type="entry name" value="HATPase_C_sf"/>
</dbReference>
<evidence type="ECO:0000313" key="4">
    <source>
        <dbReference type="Proteomes" id="UP000603708"/>
    </source>
</evidence>
<dbReference type="EMBL" id="BNCD01000012">
    <property type="protein sequence ID" value="GHH82409.1"/>
    <property type="molecule type" value="Genomic_DNA"/>
</dbReference>
<dbReference type="PANTHER" id="PTHR35526">
    <property type="entry name" value="ANTI-SIGMA-F FACTOR RSBW-RELATED"/>
    <property type="match status" value="1"/>
</dbReference>
<sequence>MTAVDAPVQVGDDREPLTGAPGECLVLSCDFSLPTDPVSVSASRAIAGQTLDAWGFARGDALRETALLVLSELVTNSVRHAAALSPQVDIGLSLTDGELTVAVHDRHPHRPVPLPGPRADGDGGWGLRLVSDLAAGTGGAMAVRADRDGPGKTVAARLALGA</sequence>
<protein>
    <submittedName>
        <fullName evidence="3">ATPase</fullName>
    </submittedName>
</protein>
<dbReference type="InterPro" id="IPR003594">
    <property type="entry name" value="HATPase_dom"/>
</dbReference>
<dbReference type="CDD" id="cd16936">
    <property type="entry name" value="HATPase_RsbW-like"/>
    <property type="match status" value="1"/>
</dbReference>
<keyword evidence="1" id="KW-0808">Transferase</keyword>
<feature type="domain" description="Histidine kinase/HSP90-like ATPase" evidence="2">
    <location>
        <begin position="34"/>
        <end position="135"/>
    </location>
</feature>
<dbReference type="AlphaFoldDB" id="A0A919GEC9"/>
<dbReference type="RefSeq" id="WP_189934328.1">
    <property type="nucleotide sequence ID" value="NZ_BNCD01000012.1"/>
</dbReference>
<dbReference type="PANTHER" id="PTHR35526:SF3">
    <property type="entry name" value="ANTI-SIGMA-F FACTOR RSBW"/>
    <property type="match status" value="1"/>
</dbReference>
<name>A0A919GEC9_9ACTN</name>
<keyword evidence="1" id="KW-0723">Serine/threonine-protein kinase</keyword>
<keyword evidence="1" id="KW-0418">Kinase</keyword>
<accession>A0A919GEC9</accession>
<evidence type="ECO:0000256" key="1">
    <source>
        <dbReference type="ARBA" id="ARBA00022527"/>
    </source>
</evidence>
<proteinExistence type="predicted"/>
<evidence type="ECO:0000259" key="2">
    <source>
        <dbReference type="Pfam" id="PF13581"/>
    </source>
</evidence>
<gene>
    <name evidence="3" type="ORF">GCM10018793_42180</name>
</gene>
<dbReference type="SUPFAM" id="SSF55874">
    <property type="entry name" value="ATPase domain of HSP90 chaperone/DNA topoisomerase II/histidine kinase"/>
    <property type="match status" value="1"/>
</dbReference>
<evidence type="ECO:0000313" key="3">
    <source>
        <dbReference type="EMBL" id="GHH82409.1"/>
    </source>
</evidence>
<reference evidence="3" key="2">
    <citation type="submission" date="2020-09" db="EMBL/GenBank/DDBJ databases">
        <authorList>
            <person name="Sun Q."/>
            <person name="Ohkuma M."/>
        </authorList>
    </citation>
    <scope>NUCLEOTIDE SEQUENCE</scope>
    <source>
        <strain evidence="3">JCM 5069</strain>
    </source>
</reference>
<dbReference type="GO" id="GO:0004674">
    <property type="term" value="F:protein serine/threonine kinase activity"/>
    <property type="evidence" value="ECO:0007669"/>
    <property type="project" value="UniProtKB-KW"/>
</dbReference>
<dbReference type="InterPro" id="IPR050267">
    <property type="entry name" value="Anti-sigma-factor_SerPK"/>
</dbReference>